<evidence type="ECO:0000256" key="4">
    <source>
        <dbReference type="PROSITE-ProRule" id="PRU00027"/>
    </source>
</evidence>
<keyword evidence="8" id="KW-1185">Reference proteome</keyword>
<evidence type="ECO:0000256" key="1">
    <source>
        <dbReference type="ARBA" id="ARBA00022723"/>
    </source>
</evidence>
<feature type="domain" description="BED-type" evidence="6">
    <location>
        <begin position="289"/>
        <end position="338"/>
    </location>
</feature>
<name>A0A195DUM3_9HYME</name>
<feature type="domain" description="BED-type" evidence="6">
    <location>
        <begin position="603"/>
        <end position="655"/>
    </location>
</feature>
<sequence length="1172" mass="139720">MAAPKEADNWIWQYLLKLNDCAVRCKIDNCYKNYTFNTTNRTQWILSIKGHLYHEHGKYDEENRLKWVNNNDLVWRYFDKIDLYEEKCKFCGILLHRAYIPPLRSHLRIKHKQEITDILRKEIVDKSLSENFEINEKLFIALCKYCHYKFDIFYGKDILVHHICPKKIQRLESPQKSKHNNVNRMTEQSIADGNTNSSSHHDNLNRQVLGNRENQQSNVYFKDIMASLEKADSWIWQHLLKLDDFLLCNINRCPKMYETNTKNLIPIIKGHLYHEHGKYHEEDRLKWIEDNDLLWRYFDKLDLYEEKCKFCGDLFHESHIPLLRDHLREKHKQEIRDTVRKGITDMFVSSNFEINVELLIASCKYCDDKIDIFYGTDCLIFHICLKEDQRLKSREAPKDNNVNRITQQSIADGNTNSSSHHDNLNRQVLGNRENQQSTGTDDLRSHSQYHINENSKFEETAAGNREYRIMQQNVEAENMATRHHHESTHWHDLENKENQQSSEGINVHDACMEQSLDHDVSGISSCHDNTNWPALGYQVDRQSSEGINMHGARMEQSLDHDVSGISSCHDSTNWQPLGYQVDRQRLVIHVPRYCVDTMATPEEPNSWIWNYFNNLNEFVKCQLCPTTYKIQSTKYEISYMKRHLYHEHKIYNDADRLKWESDDSLIWRYFERTDIYEEKCKFCGKLFHEIILNKHRLKKHLHKYHLQVIQDTLRTEIIANKTLSQNFIFHEGVTKVGCIHCKSDIDIFYGIDILRSHLTQCVYSINIYNNISKLAKSQEGNEGWEHENFIESNNYLKCTSCRQTYKGNLSKNYKRMIMYMKRHLYLKHNICSEEDCSKWKTNNDLIWRYFEKIDLYKEKCKFCGISLLISYVPDLRSHLNKYHRQEIIAAVRKEVTANNALSQHFQFEINSLISKCIYCKYHIDIFYGIDMLNSHLTDCHIYDRKRKHAKSQEDTKDNNVAKKMLHSVPKENNITVQISNLLDVKIVNTVIHVPRYCVDTMATPIELDNWMWEHFKISDQLIECKLCQTFYTTRITEYIISLMKSHLYRQHNIYREEDCSKWEADNDSIWRYFKKIDLYEEKCNFCGSKLFIPYVPHLRRHLNKYHRQEIIAAVRNEVTANNSLSQHFQIDINRLISKCIYCKHRIDIFCGIDILSSHLTDCCVYDRKRKDA</sequence>
<keyword evidence="1" id="KW-0479">Metal-binding</keyword>
<gene>
    <name evidence="7" type="ORF">ALC57_11322</name>
</gene>
<proteinExistence type="predicted"/>
<feature type="domain" description="BED-type" evidence="6">
    <location>
        <begin position="661"/>
        <end position="712"/>
    </location>
</feature>
<dbReference type="SMART" id="SM00355">
    <property type="entry name" value="ZnF_C2H2"/>
    <property type="match status" value="6"/>
</dbReference>
<organism evidence="7 8">
    <name type="scientific">Trachymyrmex cornetzi</name>
    <dbReference type="NCBI Taxonomy" id="471704"/>
    <lineage>
        <taxon>Eukaryota</taxon>
        <taxon>Metazoa</taxon>
        <taxon>Ecdysozoa</taxon>
        <taxon>Arthropoda</taxon>
        <taxon>Hexapoda</taxon>
        <taxon>Insecta</taxon>
        <taxon>Pterygota</taxon>
        <taxon>Neoptera</taxon>
        <taxon>Endopterygota</taxon>
        <taxon>Hymenoptera</taxon>
        <taxon>Apocrita</taxon>
        <taxon>Aculeata</taxon>
        <taxon>Formicoidea</taxon>
        <taxon>Formicidae</taxon>
        <taxon>Myrmicinae</taxon>
        <taxon>Trachymyrmex</taxon>
    </lineage>
</organism>
<evidence type="ECO:0000256" key="3">
    <source>
        <dbReference type="ARBA" id="ARBA00022833"/>
    </source>
</evidence>
<accession>A0A195DUM3</accession>
<feature type="region of interest" description="Disordered" evidence="5">
    <location>
        <begin position="395"/>
        <end position="424"/>
    </location>
</feature>
<dbReference type="InterPro" id="IPR003656">
    <property type="entry name" value="Znf_BED"/>
</dbReference>
<evidence type="ECO:0000256" key="2">
    <source>
        <dbReference type="ARBA" id="ARBA00022771"/>
    </source>
</evidence>
<dbReference type="InterPro" id="IPR013087">
    <property type="entry name" value="Znf_C2H2_type"/>
</dbReference>
<dbReference type="Proteomes" id="UP000078492">
    <property type="component" value="Unassembled WGS sequence"/>
</dbReference>
<dbReference type="EMBL" id="KQ980341">
    <property type="protein sequence ID" value="KYN16452.1"/>
    <property type="molecule type" value="Genomic_DNA"/>
</dbReference>
<dbReference type="GO" id="GO:0008270">
    <property type="term" value="F:zinc ion binding"/>
    <property type="evidence" value="ECO:0007669"/>
    <property type="project" value="UniProtKB-KW"/>
</dbReference>
<protein>
    <recommendedName>
        <fullName evidence="6">BED-type domain-containing protein</fullName>
    </recommendedName>
</protein>
<dbReference type="SMART" id="SM00614">
    <property type="entry name" value="ZnF_BED"/>
    <property type="match status" value="5"/>
</dbReference>
<dbReference type="AlphaFoldDB" id="A0A195DUM3"/>
<keyword evidence="3" id="KW-0862">Zinc</keyword>
<evidence type="ECO:0000313" key="7">
    <source>
        <dbReference type="EMBL" id="KYN16452.1"/>
    </source>
</evidence>
<dbReference type="GO" id="GO:0003677">
    <property type="term" value="F:DNA binding"/>
    <property type="evidence" value="ECO:0007669"/>
    <property type="project" value="InterPro"/>
</dbReference>
<evidence type="ECO:0000256" key="5">
    <source>
        <dbReference type="SAM" id="MobiDB-lite"/>
    </source>
</evidence>
<feature type="domain" description="BED-type" evidence="6">
    <location>
        <begin position="69"/>
        <end position="118"/>
    </location>
</feature>
<dbReference type="PROSITE" id="PS50808">
    <property type="entry name" value="ZF_BED"/>
    <property type="match status" value="4"/>
</dbReference>
<evidence type="ECO:0000259" key="6">
    <source>
        <dbReference type="PROSITE" id="PS50808"/>
    </source>
</evidence>
<feature type="compositionally biased region" description="Polar residues" evidence="5">
    <location>
        <begin position="400"/>
        <end position="418"/>
    </location>
</feature>
<reference evidence="7 8" key="1">
    <citation type="submission" date="2015-09" db="EMBL/GenBank/DDBJ databases">
        <title>Trachymyrmex cornetzi WGS genome.</title>
        <authorList>
            <person name="Nygaard S."/>
            <person name="Hu H."/>
            <person name="Boomsma J."/>
            <person name="Zhang G."/>
        </authorList>
    </citation>
    <scope>NUCLEOTIDE SEQUENCE [LARGE SCALE GENOMIC DNA]</scope>
    <source>
        <strain evidence="7">Tcor2-1</strain>
        <tissue evidence="7">Whole body</tissue>
    </source>
</reference>
<keyword evidence="2 4" id="KW-0863">Zinc-finger</keyword>
<evidence type="ECO:0000313" key="8">
    <source>
        <dbReference type="Proteomes" id="UP000078492"/>
    </source>
</evidence>